<comment type="subunit">
    <text evidence="2">Monomer.</text>
</comment>
<dbReference type="EC" id="1.11.1.24" evidence="3"/>
<evidence type="ECO:0000256" key="7">
    <source>
        <dbReference type="ARBA" id="ARBA00023157"/>
    </source>
</evidence>
<evidence type="ECO:0000256" key="10">
    <source>
        <dbReference type="ARBA" id="ARBA00032824"/>
    </source>
</evidence>
<dbReference type="FunFam" id="3.40.30.10:FF:000157">
    <property type="entry name" value="DOT5p Nuclear thiol peroxidase"/>
    <property type="match status" value="1"/>
</dbReference>
<keyword evidence="5" id="KW-0049">Antioxidant</keyword>
<keyword evidence="7" id="KW-1015">Disulfide bond</keyword>
<evidence type="ECO:0000256" key="9">
    <source>
        <dbReference type="ARBA" id="ARBA00023284"/>
    </source>
</evidence>
<dbReference type="GO" id="GO:0034599">
    <property type="term" value="P:cellular response to oxidative stress"/>
    <property type="evidence" value="ECO:0007669"/>
    <property type="project" value="TreeGrafter"/>
</dbReference>
<keyword evidence="6" id="KW-0560">Oxidoreductase</keyword>
<comment type="similarity">
    <text evidence="11">Belongs to the peroxiredoxin family. BCP/PrxQ subfamily.</text>
</comment>
<evidence type="ECO:0000256" key="6">
    <source>
        <dbReference type="ARBA" id="ARBA00023002"/>
    </source>
</evidence>
<evidence type="ECO:0000256" key="3">
    <source>
        <dbReference type="ARBA" id="ARBA00013017"/>
    </source>
</evidence>
<comment type="catalytic activity">
    <reaction evidence="12">
        <text>a hydroperoxide + [thioredoxin]-dithiol = an alcohol + [thioredoxin]-disulfide + H2O</text>
        <dbReference type="Rhea" id="RHEA:62620"/>
        <dbReference type="Rhea" id="RHEA-COMP:10698"/>
        <dbReference type="Rhea" id="RHEA-COMP:10700"/>
        <dbReference type="ChEBI" id="CHEBI:15377"/>
        <dbReference type="ChEBI" id="CHEBI:29950"/>
        <dbReference type="ChEBI" id="CHEBI:30879"/>
        <dbReference type="ChEBI" id="CHEBI:35924"/>
        <dbReference type="ChEBI" id="CHEBI:50058"/>
        <dbReference type="EC" id="1.11.1.24"/>
    </reaction>
</comment>
<dbReference type="Proteomes" id="UP000800041">
    <property type="component" value="Unassembled WGS sequence"/>
</dbReference>
<evidence type="ECO:0000256" key="14">
    <source>
        <dbReference type="SAM" id="MobiDB-lite"/>
    </source>
</evidence>
<feature type="domain" description="Thioredoxin" evidence="15">
    <location>
        <begin position="14"/>
        <end position="166"/>
    </location>
</feature>
<keyword evidence="8" id="KW-0539">Nucleus</keyword>
<dbReference type="Pfam" id="PF00578">
    <property type="entry name" value="AhpC-TSA"/>
    <property type="match status" value="1"/>
</dbReference>
<reference evidence="16" key="1">
    <citation type="journal article" date="2020" name="Stud. Mycol.">
        <title>101 Dothideomycetes genomes: a test case for predicting lifestyles and emergence of pathogens.</title>
        <authorList>
            <person name="Haridas S."/>
            <person name="Albert R."/>
            <person name="Binder M."/>
            <person name="Bloem J."/>
            <person name="Labutti K."/>
            <person name="Salamov A."/>
            <person name="Andreopoulos B."/>
            <person name="Baker S."/>
            <person name="Barry K."/>
            <person name="Bills G."/>
            <person name="Bluhm B."/>
            <person name="Cannon C."/>
            <person name="Castanera R."/>
            <person name="Culley D."/>
            <person name="Daum C."/>
            <person name="Ezra D."/>
            <person name="Gonzalez J."/>
            <person name="Henrissat B."/>
            <person name="Kuo A."/>
            <person name="Liang C."/>
            <person name="Lipzen A."/>
            <person name="Lutzoni F."/>
            <person name="Magnuson J."/>
            <person name="Mondo S."/>
            <person name="Nolan M."/>
            <person name="Ohm R."/>
            <person name="Pangilinan J."/>
            <person name="Park H.-J."/>
            <person name="Ramirez L."/>
            <person name="Alfaro M."/>
            <person name="Sun H."/>
            <person name="Tritt A."/>
            <person name="Yoshinaga Y."/>
            <person name="Zwiers L.-H."/>
            <person name="Turgeon B."/>
            <person name="Goodwin S."/>
            <person name="Spatafora J."/>
            <person name="Crous P."/>
            <person name="Grigoriev I."/>
        </authorList>
    </citation>
    <scope>NUCLEOTIDE SEQUENCE</scope>
    <source>
        <strain evidence="16">CBS 113979</strain>
    </source>
</reference>
<evidence type="ECO:0000256" key="11">
    <source>
        <dbReference type="ARBA" id="ARBA00038489"/>
    </source>
</evidence>
<dbReference type="GO" id="GO:0005634">
    <property type="term" value="C:nucleus"/>
    <property type="evidence" value="ECO:0007669"/>
    <property type="project" value="UniProtKB-SubCell"/>
</dbReference>
<dbReference type="PANTHER" id="PTHR42801">
    <property type="entry name" value="THIOREDOXIN-DEPENDENT PEROXIDE REDUCTASE"/>
    <property type="match status" value="1"/>
</dbReference>
<gene>
    <name evidence="16" type="ORF">K402DRAFT_323516</name>
</gene>
<dbReference type="GO" id="GO:0005737">
    <property type="term" value="C:cytoplasm"/>
    <property type="evidence" value="ECO:0007669"/>
    <property type="project" value="TreeGrafter"/>
</dbReference>
<keyword evidence="4" id="KW-0575">Peroxidase</keyword>
<evidence type="ECO:0000256" key="8">
    <source>
        <dbReference type="ARBA" id="ARBA00023242"/>
    </source>
</evidence>
<name>A0A6G1HCK1_9PEZI</name>
<sequence>MEAVAGDDTSGVGNKTGDAVDLAGFGGEVETHDGKKVTLKQLVEESEAGVVLFTYPKASTPGCTTQACLFRDGYTSLTTTGLSIYGLSSDSPKANTTFATKQKLSYTLLCDPSSTLIKAIGMQKTPKGTKRGVFVIGKDGKVLAAEAGGPQATVDIVKGVVDGMAGGKGAAGVDAAEGKKEAEVAGEVADTAATLDKTDE</sequence>
<keyword evidence="9" id="KW-0676">Redox-active center</keyword>
<evidence type="ECO:0000256" key="13">
    <source>
        <dbReference type="ARBA" id="ARBA00077538"/>
    </source>
</evidence>
<keyword evidence="17" id="KW-1185">Reference proteome</keyword>
<evidence type="ECO:0000256" key="12">
    <source>
        <dbReference type="ARBA" id="ARBA00049091"/>
    </source>
</evidence>
<dbReference type="SUPFAM" id="SSF52833">
    <property type="entry name" value="Thioredoxin-like"/>
    <property type="match status" value="1"/>
</dbReference>
<dbReference type="InterPro" id="IPR000866">
    <property type="entry name" value="AhpC/TSA"/>
</dbReference>
<dbReference type="EMBL" id="ML977140">
    <property type="protein sequence ID" value="KAF1990956.1"/>
    <property type="molecule type" value="Genomic_DNA"/>
</dbReference>
<comment type="subcellular location">
    <subcellularLocation>
        <location evidence="1">Nucleus</location>
    </subcellularLocation>
</comment>
<dbReference type="InterPro" id="IPR013766">
    <property type="entry name" value="Thioredoxin_domain"/>
</dbReference>
<evidence type="ECO:0000256" key="4">
    <source>
        <dbReference type="ARBA" id="ARBA00022559"/>
    </source>
</evidence>
<dbReference type="InterPro" id="IPR036249">
    <property type="entry name" value="Thioredoxin-like_sf"/>
</dbReference>
<dbReference type="Gene3D" id="3.40.30.10">
    <property type="entry name" value="Glutaredoxin"/>
    <property type="match status" value="1"/>
</dbReference>
<dbReference type="PANTHER" id="PTHR42801:SF23">
    <property type="entry name" value="PEROXIREDOXIN DOT5"/>
    <property type="match status" value="1"/>
</dbReference>
<organism evidence="16 17">
    <name type="scientific">Aulographum hederae CBS 113979</name>
    <dbReference type="NCBI Taxonomy" id="1176131"/>
    <lineage>
        <taxon>Eukaryota</taxon>
        <taxon>Fungi</taxon>
        <taxon>Dikarya</taxon>
        <taxon>Ascomycota</taxon>
        <taxon>Pezizomycotina</taxon>
        <taxon>Dothideomycetes</taxon>
        <taxon>Pleosporomycetidae</taxon>
        <taxon>Aulographales</taxon>
        <taxon>Aulographaceae</taxon>
    </lineage>
</organism>
<evidence type="ECO:0000313" key="16">
    <source>
        <dbReference type="EMBL" id="KAF1990956.1"/>
    </source>
</evidence>
<evidence type="ECO:0000259" key="15">
    <source>
        <dbReference type="PROSITE" id="PS51352"/>
    </source>
</evidence>
<dbReference type="AlphaFoldDB" id="A0A6G1HCK1"/>
<dbReference type="GO" id="GO:0008379">
    <property type="term" value="F:thioredoxin peroxidase activity"/>
    <property type="evidence" value="ECO:0007669"/>
    <property type="project" value="TreeGrafter"/>
</dbReference>
<evidence type="ECO:0000313" key="17">
    <source>
        <dbReference type="Proteomes" id="UP000800041"/>
    </source>
</evidence>
<dbReference type="CDD" id="cd03017">
    <property type="entry name" value="PRX_BCP"/>
    <property type="match status" value="1"/>
</dbReference>
<dbReference type="PROSITE" id="PS51352">
    <property type="entry name" value="THIOREDOXIN_2"/>
    <property type="match status" value="1"/>
</dbReference>
<evidence type="ECO:0000256" key="5">
    <source>
        <dbReference type="ARBA" id="ARBA00022862"/>
    </source>
</evidence>
<evidence type="ECO:0000256" key="2">
    <source>
        <dbReference type="ARBA" id="ARBA00011245"/>
    </source>
</evidence>
<dbReference type="OrthoDB" id="338622at2759"/>
<evidence type="ECO:0000256" key="1">
    <source>
        <dbReference type="ARBA" id="ARBA00004123"/>
    </source>
</evidence>
<dbReference type="GO" id="GO:0045454">
    <property type="term" value="P:cell redox homeostasis"/>
    <property type="evidence" value="ECO:0007669"/>
    <property type="project" value="TreeGrafter"/>
</dbReference>
<dbReference type="InterPro" id="IPR050924">
    <property type="entry name" value="Peroxiredoxin_BCP/PrxQ"/>
</dbReference>
<proteinExistence type="inferred from homology"/>
<accession>A0A6G1HCK1</accession>
<protein>
    <recommendedName>
        <fullName evidence="3">thioredoxin-dependent peroxiredoxin</fullName>
        <ecNumber evidence="3">1.11.1.24</ecNumber>
    </recommendedName>
    <alternativeName>
        <fullName evidence="13">Nuclear thiol peroxidase</fullName>
    </alternativeName>
    <alternativeName>
        <fullName evidence="10">Thioredoxin peroxidase</fullName>
    </alternativeName>
</protein>
<feature type="region of interest" description="Disordered" evidence="14">
    <location>
        <begin position="172"/>
        <end position="200"/>
    </location>
</feature>